<dbReference type="InterPro" id="IPR001932">
    <property type="entry name" value="PPM-type_phosphatase-like_dom"/>
</dbReference>
<dbReference type="AlphaFoldDB" id="A0A5P2B2H3"/>
<proteinExistence type="predicted"/>
<name>A0A5P2B2H3_STRVZ</name>
<dbReference type="PANTHER" id="PTHR43156">
    <property type="entry name" value="STAGE II SPORULATION PROTEIN E-RELATED"/>
    <property type="match status" value="1"/>
</dbReference>
<dbReference type="GO" id="GO:0016791">
    <property type="term" value="F:phosphatase activity"/>
    <property type="evidence" value="ECO:0007669"/>
    <property type="project" value="TreeGrafter"/>
</dbReference>
<keyword evidence="1" id="KW-0378">Hydrolase</keyword>
<evidence type="ECO:0000313" key="5">
    <source>
        <dbReference type="EMBL" id="QES24227.1"/>
    </source>
</evidence>
<evidence type="ECO:0000259" key="4">
    <source>
        <dbReference type="SMART" id="SM00331"/>
    </source>
</evidence>
<dbReference type="EMBL" id="CP029194">
    <property type="protein sequence ID" value="QES24227.1"/>
    <property type="molecule type" value="Genomic_DNA"/>
</dbReference>
<dbReference type="CDD" id="cd16936">
    <property type="entry name" value="HATPase_RsbW-like"/>
    <property type="match status" value="1"/>
</dbReference>
<dbReference type="SMART" id="SM00331">
    <property type="entry name" value="PP2C_SIG"/>
    <property type="match status" value="1"/>
</dbReference>
<dbReference type="InterPro" id="IPR003018">
    <property type="entry name" value="GAF"/>
</dbReference>
<dbReference type="Pfam" id="PF13581">
    <property type="entry name" value="HATPase_c_2"/>
    <property type="match status" value="1"/>
</dbReference>
<dbReference type="Pfam" id="PF07228">
    <property type="entry name" value="SpoIIE"/>
    <property type="match status" value="1"/>
</dbReference>
<evidence type="ECO:0000256" key="2">
    <source>
        <dbReference type="SAM" id="MobiDB-lite"/>
    </source>
</evidence>
<feature type="region of interest" description="Disordered" evidence="2">
    <location>
        <begin position="1"/>
        <end position="26"/>
    </location>
</feature>
<gene>
    <name evidence="5" type="ORF">DEJ46_38300</name>
</gene>
<dbReference type="Gene3D" id="3.30.450.20">
    <property type="entry name" value="PAS domain"/>
    <property type="match status" value="1"/>
</dbReference>
<dbReference type="InterPro" id="IPR035965">
    <property type="entry name" value="PAS-like_dom_sf"/>
</dbReference>
<dbReference type="OrthoDB" id="118142at2"/>
<dbReference type="SUPFAM" id="SSF55785">
    <property type="entry name" value="PYP-like sensor domain (PAS domain)"/>
    <property type="match status" value="1"/>
</dbReference>
<organism evidence="5 6">
    <name type="scientific">Streptomyces venezuelae</name>
    <dbReference type="NCBI Taxonomy" id="54571"/>
    <lineage>
        <taxon>Bacteria</taxon>
        <taxon>Bacillati</taxon>
        <taxon>Actinomycetota</taxon>
        <taxon>Actinomycetes</taxon>
        <taxon>Kitasatosporales</taxon>
        <taxon>Streptomycetaceae</taxon>
        <taxon>Streptomyces</taxon>
    </lineage>
</organism>
<dbReference type="PANTHER" id="PTHR43156:SF2">
    <property type="entry name" value="STAGE II SPORULATION PROTEIN E"/>
    <property type="match status" value="1"/>
</dbReference>
<dbReference type="InterPro" id="IPR052016">
    <property type="entry name" value="Bact_Sigma-Reg"/>
</dbReference>
<feature type="domain" description="PPM-type phosphatase" evidence="4">
    <location>
        <begin position="366"/>
        <end position="583"/>
    </location>
</feature>
<feature type="domain" description="GAF" evidence="3">
    <location>
        <begin position="181"/>
        <end position="348"/>
    </location>
</feature>
<dbReference type="Gene3D" id="3.30.565.10">
    <property type="entry name" value="Histidine kinase-like ATPase, C-terminal domain"/>
    <property type="match status" value="1"/>
</dbReference>
<reference evidence="5 6" key="1">
    <citation type="submission" date="2018-05" db="EMBL/GenBank/DDBJ databases">
        <title>Streptomyces venezuelae.</title>
        <authorList>
            <person name="Kim W."/>
            <person name="Lee N."/>
            <person name="Cho B.-K."/>
        </authorList>
    </citation>
    <scope>NUCLEOTIDE SEQUENCE [LARGE SCALE GENOMIC DNA]</scope>
    <source>
        <strain evidence="5 6">ATCC 15068</strain>
    </source>
</reference>
<dbReference type="Proteomes" id="UP000324106">
    <property type="component" value="Chromosome"/>
</dbReference>
<protein>
    <submittedName>
        <fullName evidence="5">Uncharacterized protein</fullName>
    </submittedName>
</protein>
<dbReference type="Pfam" id="PF01590">
    <property type="entry name" value="GAF"/>
    <property type="match status" value="1"/>
</dbReference>
<evidence type="ECO:0000259" key="3">
    <source>
        <dbReference type="SMART" id="SM00065"/>
    </source>
</evidence>
<dbReference type="SUPFAM" id="SSF55781">
    <property type="entry name" value="GAF domain-like"/>
    <property type="match status" value="1"/>
</dbReference>
<dbReference type="SUPFAM" id="SSF55874">
    <property type="entry name" value="ATPase domain of HSP90 chaperone/DNA topoisomerase II/histidine kinase"/>
    <property type="match status" value="1"/>
</dbReference>
<accession>A0A5P2B2H3</accession>
<evidence type="ECO:0000256" key="1">
    <source>
        <dbReference type="ARBA" id="ARBA00022801"/>
    </source>
</evidence>
<dbReference type="InterPro" id="IPR036890">
    <property type="entry name" value="HATPase_C_sf"/>
</dbReference>
<dbReference type="FunFam" id="3.30.565.10:FF:000028">
    <property type="entry name" value="PAS sensor protein"/>
    <property type="match status" value="1"/>
</dbReference>
<dbReference type="Pfam" id="PF08448">
    <property type="entry name" value="PAS_4"/>
    <property type="match status" value="1"/>
</dbReference>
<dbReference type="Gene3D" id="3.30.450.40">
    <property type="match status" value="1"/>
</dbReference>
<dbReference type="InterPro" id="IPR003594">
    <property type="entry name" value="HATPase_dom"/>
</dbReference>
<dbReference type="InterPro" id="IPR013656">
    <property type="entry name" value="PAS_4"/>
</dbReference>
<evidence type="ECO:0000313" key="6">
    <source>
        <dbReference type="Proteomes" id="UP000324106"/>
    </source>
</evidence>
<dbReference type="InterPro" id="IPR036457">
    <property type="entry name" value="PPM-type-like_dom_sf"/>
</dbReference>
<dbReference type="InterPro" id="IPR029016">
    <property type="entry name" value="GAF-like_dom_sf"/>
</dbReference>
<dbReference type="SMART" id="SM00065">
    <property type="entry name" value="GAF"/>
    <property type="match status" value="1"/>
</dbReference>
<dbReference type="Gene3D" id="3.60.40.10">
    <property type="entry name" value="PPM-type phosphatase domain"/>
    <property type="match status" value="1"/>
</dbReference>
<sequence length="724" mass="77637">MVRSAVHPSRRMGVHTVVGEDHPDSRSVPEGLGDAVLDALFSQSPVGLHVYDRELRLVRVNTAARLMRTFPIDRLLGRTLPELLRSFDITDPAAVERAARRVLETGVPELDLSIRFRDRRVPPVETVSSVSAFRLQRADGTVLGLAAALTDITARVRAEAEVRLQNEAAARIGTTLDIFRTAAEFCEVVSPALADTVTVDVYDVVLGGRAPTADALDRDQTLRRVGYRSVAGPDRQGVPAVGEVDVYPPGTPYRTVLDTLAPKLIRRLRPDAPWLDLRRRRDARILGAGAHSMLLVPIRARGVVLGLACFYRWREPAPFDHRHLRLAQQLTTHAGQCLDNARLYGRERSAARILSGGFAHAQASAVTAVELARTHLPAGTGGGWSDAVALSGSRVALVAGDTTSGTSRPAAMSELRAAIEALADLDLSPDDILQRLHDLASRPSTLPDAAEPDAGDQPPATCLCLVYDPVSRLCSAASAGHPSPVLVHPGGAVELLDVAAGPPLGQGLAEYRLTERVLPEGSTLLICNTALLAAAGGRESMLSRLTDLFAEPQPSLQAACDTCADALAPEQPSRDAYLLLARTRVLDYSRTKAWTFPNSPESAGQARRTAVSQLAEWGLAQEVIDDTALVVSELVTNSVRYAKGPIQLRLIHDGTLVCEVTDDSSASPHLRRALDTDENGRGLFITAHLTQRWGVRPSGRGKTLWAARTLPVTPASGHDAAAAE</sequence>